<comment type="caution">
    <text evidence="1">The sequence shown here is derived from an EMBL/GenBank/DDBJ whole genome shotgun (WGS) entry which is preliminary data.</text>
</comment>
<dbReference type="STRING" id="146536.AQI70_36340"/>
<evidence type="ECO:0000313" key="2">
    <source>
        <dbReference type="Proteomes" id="UP000054024"/>
    </source>
</evidence>
<dbReference type="AlphaFoldDB" id="A0A117NTT5"/>
<gene>
    <name evidence="1" type="ORF">AQI70_36340</name>
</gene>
<keyword evidence="2" id="KW-1185">Reference proteome</keyword>
<sequence>MTGTEAPMNPSKTDEESAQADVAMLLRYGIGARGPRRSALFGDGAVGAAVTLDRLGVQPRSVAFLGRTVRSGGTGYTARLPELLPEPTASDLVRGWLDAAASVAQPVEGDEVVARWLEAVAELIGLRRTARERAAR</sequence>
<protein>
    <submittedName>
        <fullName evidence="1">Uncharacterized protein</fullName>
    </submittedName>
</protein>
<evidence type="ECO:0000313" key="1">
    <source>
        <dbReference type="EMBL" id="KUM67270.1"/>
    </source>
</evidence>
<proteinExistence type="predicted"/>
<accession>A0A117NTT5</accession>
<dbReference type="OrthoDB" id="4559827at2"/>
<reference evidence="1 2" key="1">
    <citation type="submission" date="2015-10" db="EMBL/GenBank/DDBJ databases">
        <title>Draft genome sequence of Streptomyces curacoi DSM 40107, type strain for the species Streptomyces curacoi.</title>
        <authorList>
            <person name="Ruckert C."/>
            <person name="Winkler A."/>
            <person name="Kalinowski J."/>
            <person name="Kampfer P."/>
            <person name="Glaeser S."/>
        </authorList>
    </citation>
    <scope>NUCLEOTIDE SEQUENCE [LARGE SCALE GENOMIC DNA]</scope>
    <source>
        <strain evidence="1 2">DSM 40107</strain>
    </source>
</reference>
<name>A0A117NTT5_9ACTN</name>
<dbReference type="EMBL" id="LMWJ01000037">
    <property type="protein sequence ID" value="KUM67270.1"/>
    <property type="molecule type" value="Genomic_DNA"/>
</dbReference>
<organism evidence="1 2">
    <name type="scientific">Streptomyces curacoi</name>
    <dbReference type="NCBI Taxonomy" id="146536"/>
    <lineage>
        <taxon>Bacteria</taxon>
        <taxon>Bacillati</taxon>
        <taxon>Actinomycetota</taxon>
        <taxon>Actinomycetes</taxon>
        <taxon>Kitasatosporales</taxon>
        <taxon>Streptomycetaceae</taxon>
        <taxon>Streptomyces</taxon>
    </lineage>
</organism>
<dbReference type="Proteomes" id="UP000054024">
    <property type="component" value="Unassembled WGS sequence"/>
</dbReference>